<protein>
    <submittedName>
        <fullName evidence="1">HEAT domain containing protein</fullName>
    </submittedName>
</protein>
<dbReference type="KEGG" id="dfe:Dfer_0144"/>
<dbReference type="Proteomes" id="UP000002011">
    <property type="component" value="Chromosome"/>
</dbReference>
<dbReference type="SUPFAM" id="SSF48371">
    <property type="entry name" value="ARM repeat"/>
    <property type="match status" value="1"/>
</dbReference>
<keyword evidence="2" id="KW-1185">Reference proteome</keyword>
<sequence>MAFYDLSKSERADRVSAIGNDIRQALLAQKAENVRVYYADDDTYIRKTAYVASGRLYEEEASLRPAVHTMLAGFLTDDDFRVRQTAINAAGEIGRKHFEEVRTIFDEGLQDTHHAPRNAVIGSVKKMGEVNPIPVLAWARQYLHHPDKEIRREICHGIELRGRKHPEDILPLLQELQHDHTARVRGTLVHVIGQIAYKKGCLLKVLNHLKTWENRQLVYDALEEIVDVHHRYRDFAALTQEEAARMVDEHYPERGQANRIHR</sequence>
<dbReference type="EMBL" id="CP001619">
    <property type="protein sequence ID" value="ACT91415.1"/>
    <property type="molecule type" value="Genomic_DNA"/>
</dbReference>
<name>C6VVV9_DYAFD</name>
<gene>
    <name evidence="1" type="ordered locus">Dfer_0144</name>
</gene>
<dbReference type="InterPro" id="IPR016024">
    <property type="entry name" value="ARM-type_fold"/>
</dbReference>
<dbReference type="RefSeq" id="WP_012779763.1">
    <property type="nucleotide sequence ID" value="NC_013037.1"/>
</dbReference>
<evidence type="ECO:0000313" key="1">
    <source>
        <dbReference type="EMBL" id="ACT91415.1"/>
    </source>
</evidence>
<dbReference type="eggNOG" id="COG1413">
    <property type="taxonomic scope" value="Bacteria"/>
</dbReference>
<dbReference type="AlphaFoldDB" id="C6VVV9"/>
<proteinExistence type="predicted"/>
<dbReference type="OrthoDB" id="938067at2"/>
<dbReference type="Gene3D" id="1.25.10.10">
    <property type="entry name" value="Leucine-rich Repeat Variant"/>
    <property type="match status" value="1"/>
</dbReference>
<reference evidence="1 2" key="1">
    <citation type="journal article" date="2009" name="Stand. Genomic Sci.">
        <title>Complete genome sequence of Dyadobacter fermentans type strain (NS114).</title>
        <authorList>
            <person name="Lang E."/>
            <person name="Lapidus A."/>
            <person name="Chertkov O."/>
            <person name="Brettin T."/>
            <person name="Detter J.C."/>
            <person name="Han C."/>
            <person name="Copeland A."/>
            <person name="Glavina Del Rio T."/>
            <person name="Nolan M."/>
            <person name="Chen F."/>
            <person name="Lucas S."/>
            <person name="Tice H."/>
            <person name="Cheng J.F."/>
            <person name="Land M."/>
            <person name="Hauser L."/>
            <person name="Chang Y.J."/>
            <person name="Jeffries C.D."/>
            <person name="Kopitz M."/>
            <person name="Bruce D."/>
            <person name="Goodwin L."/>
            <person name="Pitluck S."/>
            <person name="Ovchinnikova G."/>
            <person name="Pati A."/>
            <person name="Ivanova N."/>
            <person name="Mavrommatis K."/>
            <person name="Chen A."/>
            <person name="Palaniappan K."/>
            <person name="Chain P."/>
            <person name="Bristow J."/>
            <person name="Eisen J.A."/>
            <person name="Markowitz V."/>
            <person name="Hugenholtz P."/>
            <person name="Goker M."/>
            <person name="Rohde M."/>
            <person name="Kyrpides N.C."/>
            <person name="Klenk H.P."/>
        </authorList>
    </citation>
    <scope>NUCLEOTIDE SEQUENCE [LARGE SCALE GENOMIC DNA]</scope>
    <source>
        <strain evidence="2">ATCC 700827 / DSM 18053 / CIP 107007 / KCTC 52180 / NS114</strain>
    </source>
</reference>
<dbReference type="InterPro" id="IPR011989">
    <property type="entry name" value="ARM-like"/>
</dbReference>
<dbReference type="HOGENOM" id="CLU_1106326_0_0_10"/>
<organism evidence="1 2">
    <name type="scientific">Dyadobacter fermentans (strain ATCC 700827 / DSM 18053 / CIP 107007 / KCTC 52180 / NS114)</name>
    <dbReference type="NCBI Taxonomy" id="471854"/>
    <lineage>
        <taxon>Bacteria</taxon>
        <taxon>Pseudomonadati</taxon>
        <taxon>Bacteroidota</taxon>
        <taxon>Cytophagia</taxon>
        <taxon>Cytophagales</taxon>
        <taxon>Spirosomataceae</taxon>
        <taxon>Dyadobacter</taxon>
    </lineage>
</organism>
<evidence type="ECO:0000313" key="2">
    <source>
        <dbReference type="Proteomes" id="UP000002011"/>
    </source>
</evidence>
<accession>C6VVV9</accession>